<evidence type="ECO:0000313" key="4">
    <source>
        <dbReference type="EMBL" id="GEB97169.1"/>
    </source>
</evidence>
<evidence type="ECO:0000259" key="3">
    <source>
        <dbReference type="PROSITE" id="PS51462"/>
    </source>
</evidence>
<dbReference type="Proteomes" id="UP000315353">
    <property type="component" value="Unassembled WGS sequence"/>
</dbReference>
<dbReference type="InterPro" id="IPR000086">
    <property type="entry name" value="NUDIX_hydrolase_dom"/>
</dbReference>
<dbReference type="GO" id="GO:0006753">
    <property type="term" value="P:nucleoside phosphate metabolic process"/>
    <property type="evidence" value="ECO:0007669"/>
    <property type="project" value="TreeGrafter"/>
</dbReference>
<comment type="caution">
    <text evidence="4">The sequence shown here is derived from an EMBL/GenBank/DDBJ whole genome shotgun (WGS) entry which is preliminary data.</text>
</comment>
<gene>
    <name evidence="4" type="ORF">CFL01nite_06640</name>
</gene>
<protein>
    <submittedName>
        <fullName evidence="4">NTP pyrophosphohydrolase</fullName>
    </submittedName>
</protein>
<keyword evidence="1" id="KW-0378">Hydrolase</keyword>
<dbReference type="CDD" id="cd24158">
    <property type="entry name" value="NUDIX_ADPRase_Rv1700"/>
    <property type="match status" value="1"/>
</dbReference>
<dbReference type="PROSITE" id="PS51462">
    <property type="entry name" value="NUDIX"/>
    <property type="match status" value="1"/>
</dbReference>
<dbReference type="GO" id="GO:0019693">
    <property type="term" value="P:ribose phosphate metabolic process"/>
    <property type="evidence" value="ECO:0007669"/>
    <property type="project" value="TreeGrafter"/>
</dbReference>
<dbReference type="EMBL" id="BJNB01000006">
    <property type="protein sequence ID" value="GEB97169.1"/>
    <property type="molecule type" value="Genomic_DNA"/>
</dbReference>
<dbReference type="AlphaFoldDB" id="A0AB73B607"/>
<name>A0AB73B607_CORFL</name>
<dbReference type="InterPro" id="IPR015797">
    <property type="entry name" value="NUDIX_hydrolase-like_dom_sf"/>
</dbReference>
<sequence>MDLPEPMAPRLLQTQLPLRSRRTPNMSHNFEVVDSTLLVDAPVIALRRDEVLMPGGRVASREVVENLGAVAVVAVDENERVAMVYQYRRPLGTRLWELPAGLLDIKGEDELTGAKRELQEEAGLQAKRWEVLSDIATSPGFSEEAVRIFLARDLSMVDKLHDTGDEEQDMTFAWVDLDEAVNRVLAGEIVNSIACVGILATYAVLRGGRATRSTDVPFPLRPTSMAKRRPGPDLKKK</sequence>
<evidence type="ECO:0000256" key="2">
    <source>
        <dbReference type="SAM" id="MobiDB-lite"/>
    </source>
</evidence>
<evidence type="ECO:0000256" key="1">
    <source>
        <dbReference type="ARBA" id="ARBA00022801"/>
    </source>
</evidence>
<dbReference type="GO" id="GO:0016787">
    <property type="term" value="F:hydrolase activity"/>
    <property type="evidence" value="ECO:0007669"/>
    <property type="project" value="UniProtKB-KW"/>
</dbReference>
<dbReference type="Gene3D" id="3.90.79.10">
    <property type="entry name" value="Nucleoside Triphosphate Pyrophosphohydrolase"/>
    <property type="match status" value="1"/>
</dbReference>
<dbReference type="Pfam" id="PF00293">
    <property type="entry name" value="NUDIX"/>
    <property type="match status" value="1"/>
</dbReference>
<organism evidence="4 5">
    <name type="scientific">Corynebacterium flavescens</name>
    <dbReference type="NCBI Taxonomy" id="28028"/>
    <lineage>
        <taxon>Bacteria</taxon>
        <taxon>Bacillati</taxon>
        <taxon>Actinomycetota</taxon>
        <taxon>Actinomycetes</taxon>
        <taxon>Mycobacteriales</taxon>
        <taxon>Corynebacteriaceae</taxon>
        <taxon>Corynebacterium</taxon>
    </lineage>
</organism>
<proteinExistence type="predicted"/>
<dbReference type="SUPFAM" id="SSF55811">
    <property type="entry name" value="Nudix"/>
    <property type="match status" value="1"/>
</dbReference>
<feature type="domain" description="Nudix hydrolase" evidence="3">
    <location>
        <begin position="65"/>
        <end position="197"/>
    </location>
</feature>
<feature type="region of interest" description="Disordered" evidence="2">
    <location>
        <begin position="216"/>
        <end position="237"/>
    </location>
</feature>
<accession>A0AB73B607</accession>
<dbReference type="GO" id="GO:0005829">
    <property type="term" value="C:cytosol"/>
    <property type="evidence" value="ECO:0007669"/>
    <property type="project" value="TreeGrafter"/>
</dbReference>
<dbReference type="PANTHER" id="PTHR11839:SF31">
    <property type="entry name" value="ADP-RIBOSE PYROPHOSPHATASE"/>
    <property type="match status" value="1"/>
</dbReference>
<reference evidence="4 5" key="1">
    <citation type="submission" date="2019-06" db="EMBL/GenBank/DDBJ databases">
        <title>Whole genome shotgun sequence of Corynebacterium flavescens NBRC 14136.</title>
        <authorList>
            <person name="Hosoyama A."/>
            <person name="Uohara A."/>
            <person name="Ohji S."/>
            <person name="Ichikawa N."/>
        </authorList>
    </citation>
    <scope>NUCLEOTIDE SEQUENCE [LARGE SCALE GENOMIC DNA]</scope>
    <source>
        <strain evidence="4 5">NBRC 14136</strain>
    </source>
</reference>
<dbReference type="PANTHER" id="PTHR11839">
    <property type="entry name" value="UDP/ADP-SUGAR PYROPHOSPHATASE"/>
    <property type="match status" value="1"/>
</dbReference>
<evidence type="ECO:0000313" key="5">
    <source>
        <dbReference type="Proteomes" id="UP000315353"/>
    </source>
</evidence>